<feature type="transmembrane region" description="Helical" evidence="3">
    <location>
        <begin position="80"/>
        <end position="101"/>
    </location>
</feature>
<feature type="compositionally biased region" description="Low complexity" evidence="2">
    <location>
        <begin position="13"/>
        <end position="22"/>
    </location>
</feature>
<feature type="transmembrane region" description="Helical" evidence="3">
    <location>
        <begin position="349"/>
        <end position="369"/>
    </location>
</feature>
<dbReference type="PANTHER" id="PTHR45757">
    <property type="entry name" value="PROTEIN CBG23364-RELATED"/>
    <property type="match status" value="1"/>
</dbReference>
<feature type="transmembrane region" description="Helical" evidence="3">
    <location>
        <begin position="308"/>
        <end position="328"/>
    </location>
</feature>
<reference evidence="5 6" key="1">
    <citation type="journal article" date="2015" name="Genome Biol.">
        <title>Comparative genomics of Steinernema reveals deeply conserved gene regulatory networks.</title>
        <authorList>
            <person name="Dillman A.R."/>
            <person name="Macchietto M."/>
            <person name="Porter C.F."/>
            <person name="Rogers A."/>
            <person name="Williams B."/>
            <person name="Antoshechkin I."/>
            <person name="Lee M.M."/>
            <person name="Goodwin Z."/>
            <person name="Lu X."/>
            <person name="Lewis E.E."/>
            <person name="Goodrich-Blair H."/>
            <person name="Stock S.P."/>
            <person name="Adams B.J."/>
            <person name="Sternberg P.W."/>
            <person name="Mortazavi A."/>
        </authorList>
    </citation>
    <scope>NUCLEOTIDE SEQUENCE [LARGE SCALE GENOMIC DNA]</scope>
    <source>
        <strain evidence="5 6">ALL</strain>
    </source>
</reference>
<feature type="transmembrane region" description="Helical" evidence="3">
    <location>
        <begin position="113"/>
        <end position="133"/>
    </location>
</feature>
<accession>A0A4U5LTU6</accession>
<feature type="transmembrane region" description="Helical" evidence="3">
    <location>
        <begin position="281"/>
        <end position="302"/>
    </location>
</feature>
<dbReference type="STRING" id="34508.A0A4U5LTU6"/>
<feature type="transmembrane region" description="Helical" evidence="3">
    <location>
        <begin position="56"/>
        <end position="74"/>
    </location>
</feature>
<evidence type="ECO:0000313" key="5">
    <source>
        <dbReference type="EMBL" id="TKR59502.1"/>
    </source>
</evidence>
<feature type="transmembrane region" description="Helical" evidence="3">
    <location>
        <begin position="375"/>
        <end position="395"/>
    </location>
</feature>
<protein>
    <recommendedName>
        <fullName evidence="4">Major facilitator superfamily (MFS) profile domain-containing protein</fullName>
    </recommendedName>
</protein>
<dbReference type="InterPro" id="IPR011701">
    <property type="entry name" value="MFS"/>
</dbReference>
<keyword evidence="3" id="KW-1133">Transmembrane helix</keyword>
<organism evidence="5 6">
    <name type="scientific">Steinernema carpocapsae</name>
    <name type="common">Entomopathogenic nematode</name>
    <dbReference type="NCBI Taxonomy" id="34508"/>
    <lineage>
        <taxon>Eukaryota</taxon>
        <taxon>Metazoa</taxon>
        <taxon>Ecdysozoa</taxon>
        <taxon>Nematoda</taxon>
        <taxon>Chromadorea</taxon>
        <taxon>Rhabditida</taxon>
        <taxon>Tylenchina</taxon>
        <taxon>Panagrolaimomorpha</taxon>
        <taxon>Strongyloidoidea</taxon>
        <taxon>Steinernematidae</taxon>
        <taxon>Steinernema</taxon>
    </lineage>
</organism>
<feature type="region of interest" description="Disordered" evidence="2">
    <location>
        <begin position="1"/>
        <end position="22"/>
    </location>
</feature>
<comment type="subcellular location">
    <subcellularLocation>
        <location evidence="1">Membrane</location>
        <topology evidence="1">Multi-pass membrane protein</topology>
    </subcellularLocation>
</comment>
<evidence type="ECO:0000256" key="1">
    <source>
        <dbReference type="ARBA" id="ARBA00004141"/>
    </source>
</evidence>
<dbReference type="PROSITE" id="PS50850">
    <property type="entry name" value="MFS"/>
    <property type="match status" value="1"/>
</dbReference>
<gene>
    <name evidence="5" type="ORF">L596_029162</name>
</gene>
<evidence type="ECO:0000256" key="3">
    <source>
        <dbReference type="SAM" id="Phobius"/>
    </source>
</evidence>
<dbReference type="SUPFAM" id="SSF103473">
    <property type="entry name" value="MFS general substrate transporter"/>
    <property type="match status" value="1"/>
</dbReference>
<dbReference type="OrthoDB" id="6133115at2759"/>
<dbReference type="Gene3D" id="1.20.1250.20">
    <property type="entry name" value="MFS general substrate transporter like domains"/>
    <property type="match status" value="2"/>
</dbReference>
<proteinExistence type="predicted"/>
<keyword evidence="3" id="KW-0812">Transmembrane</keyword>
<keyword evidence="3" id="KW-0472">Membrane</keyword>
<evidence type="ECO:0000256" key="2">
    <source>
        <dbReference type="SAM" id="MobiDB-lite"/>
    </source>
</evidence>
<comment type="caution">
    <text evidence="5">The sequence shown here is derived from an EMBL/GenBank/DDBJ whole genome shotgun (WGS) entry which is preliminary data.</text>
</comment>
<dbReference type="InterPro" id="IPR036259">
    <property type="entry name" value="MFS_trans_sf"/>
</dbReference>
<feature type="domain" description="Major facilitator superfamily (MFS) profile" evidence="4">
    <location>
        <begin position="1"/>
        <end position="400"/>
    </location>
</feature>
<dbReference type="Pfam" id="PF07690">
    <property type="entry name" value="MFS_1"/>
    <property type="match status" value="1"/>
</dbReference>
<feature type="transmembrane region" description="Helical" evidence="3">
    <location>
        <begin position="248"/>
        <end position="269"/>
    </location>
</feature>
<keyword evidence="6" id="KW-1185">Reference proteome</keyword>
<dbReference type="GO" id="GO:0022857">
    <property type="term" value="F:transmembrane transporter activity"/>
    <property type="evidence" value="ECO:0007669"/>
    <property type="project" value="InterPro"/>
</dbReference>
<dbReference type="GO" id="GO:0016020">
    <property type="term" value="C:membrane"/>
    <property type="evidence" value="ECO:0007669"/>
    <property type="project" value="UniProtKB-SubCell"/>
</dbReference>
<dbReference type="PANTHER" id="PTHR45757:SF11">
    <property type="entry name" value="MAJOR FACILITATOR SUPERFAMILY (MFS) PROFILE DOMAIN-CONTAINING PROTEIN"/>
    <property type="match status" value="1"/>
</dbReference>
<dbReference type="EMBL" id="AZBU02000012">
    <property type="protein sequence ID" value="TKR59502.1"/>
    <property type="molecule type" value="Genomic_DNA"/>
</dbReference>
<feature type="transmembrane region" description="Helical" evidence="3">
    <location>
        <begin position="202"/>
        <end position="228"/>
    </location>
</feature>
<name>A0A4U5LTU6_STECR</name>
<feature type="compositionally biased region" description="Acidic residues" evidence="2">
    <location>
        <begin position="1"/>
        <end position="10"/>
    </location>
</feature>
<feature type="transmembrane region" description="Helical" evidence="3">
    <location>
        <begin position="145"/>
        <end position="165"/>
    </location>
</feature>
<sequence length="412" mass="45183">MRDDIGEDAFENSTSTDPPLSSSDESILFAILSVGRILATYPALKLRHLIGFKASFTLFGISSAFGTVIAPVFGSQFYPLLLFRFIQGFAVAAAFIAIATIPNVCGNENELHLFTSLLTCSFQLGPVLIMPISGLFCSSFLGWQGAYYMTSVGTLLFSLIFYFSYDPNDFAKQQKVERRLSTASDIGVEVVIKAEANESVPYFAILTCPSFWGLMAASFGDTVGYHMFRTYGPIYLNKVLGFDITDTGMLASIPYFLSIFTKAIGGYLLDNATCSKEHVRITVFTSFFQATMTGCFVVLSLIHSDMAFIGHAMLTLMMVFSGLAFIGIMNGSRIMSQQYSHVTSSAISVLDSLAALVLPIIVAFVAPNYEPEEWILVFYIVIGMMVTTNLIFVLMTKVKPAKWTKPSTSNTL</sequence>
<dbReference type="Proteomes" id="UP000298663">
    <property type="component" value="Unassembled WGS sequence"/>
</dbReference>
<dbReference type="AlphaFoldDB" id="A0A4U5LTU6"/>
<dbReference type="InterPro" id="IPR020846">
    <property type="entry name" value="MFS_dom"/>
</dbReference>
<evidence type="ECO:0000313" key="6">
    <source>
        <dbReference type="Proteomes" id="UP000298663"/>
    </source>
</evidence>
<evidence type="ECO:0000259" key="4">
    <source>
        <dbReference type="PROSITE" id="PS50850"/>
    </source>
</evidence>
<reference evidence="5 6" key="2">
    <citation type="journal article" date="2019" name="G3 (Bethesda)">
        <title>Hybrid Assembly of the Genome of the Entomopathogenic Nematode Steinernema carpocapsae Identifies the X-Chromosome.</title>
        <authorList>
            <person name="Serra L."/>
            <person name="Macchietto M."/>
            <person name="Macias-Munoz A."/>
            <person name="McGill C.J."/>
            <person name="Rodriguez I.M."/>
            <person name="Rodriguez B."/>
            <person name="Murad R."/>
            <person name="Mortazavi A."/>
        </authorList>
    </citation>
    <scope>NUCLEOTIDE SEQUENCE [LARGE SCALE GENOMIC DNA]</scope>
    <source>
        <strain evidence="5 6">ALL</strain>
    </source>
</reference>